<evidence type="ECO:0000313" key="1">
    <source>
        <dbReference type="EMBL" id="MCM2532558.1"/>
    </source>
</evidence>
<name>A0ABT0W8D3_9BACI</name>
<dbReference type="EMBL" id="JAMQCR010000001">
    <property type="protein sequence ID" value="MCM2532558.1"/>
    <property type="molecule type" value="Genomic_DNA"/>
</dbReference>
<sequence>MNNFIEKIVALVTARVENSLKQKMVTNEMKTNFENDLSVINTKISNIKNEAAQVEAALVDLSKRYPFVEVEDQLKAIYKGYEIVKLVADKNAWSGNNATN</sequence>
<evidence type="ECO:0000313" key="2">
    <source>
        <dbReference type="Proteomes" id="UP001523262"/>
    </source>
</evidence>
<protein>
    <submittedName>
        <fullName evidence="1">Uncharacterized protein</fullName>
    </submittedName>
</protein>
<accession>A0ABT0W8D3</accession>
<proteinExistence type="predicted"/>
<organism evidence="1 2">
    <name type="scientific">Neobacillus pocheonensis</name>
    <dbReference type="NCBI Taxonomy" id="363869"/>
    <lineage>
        <taxon>Bacteria</taxon>
        <taxon>Bacillati</taxon>
        <taxon>Bacillota</taxon>
        <taxon>Bacilli</taxon>
        <taxon>Bacillales</taxon>
        <taxon>Bacillaceae</taxon>
        <taxon>Neobacillus</taxon>
    </lineage>
</organism>
<reference evidence="1 2" key="1">
    <citation type="submission" date="2022-06" db="EMBL/GenBank/DDBJ databases">
        <authorList>
            <person name="Jeon C.O."/>
        </authorList>
    </citation>
    <scope>NUCLEOTIDE SEQUENCE [LARGE SCALE GENOMIC DNA]</scope>
    <source>
        <strain evidence="1 2">KCTC 13943</strain>
    </source>
</reference>
<comment type="caution">
    <text evidence="1">The sequence shown here is derived from an EMBL/GenBank/DDBJ whole genome shotgun (WGS) entry which is preliminary data.</text>
</comment>
<dbReference type="Proteomes" id="UP001523262">
    <property type="component" value="Unassembled WGS sequence"/>
</dbReference>
<keyword evidence="2" id="KW-1185">Reference proteome</keyword>
<gene>
    <name evidence="1" type="ORF">NDK43_09385</name>
</gene>